<keyword evidence="8" id="KW-1185">Reference proteome</keyword>
<feature type="compositionally biased region" description="Polar residues" evidence="5">
    <location>
        <begin position="11"/>
        <end position="48"/>
    </location>
</feature>
<dbReference type="InterPro" id="IPR003656">
    <property type="entry name" value="Znf_BED"/>
</dbReference>
<sequence length="189" mass="21085">METFFQPINHVPNTPTPTQNASTPVQNASTPVQNSPTPVPNNEPNDTNPVELKSPKKEKDGDDDQLMAKKKHIHSDVWAHFNRVKGGNPNEPRCKCKYCGADYACHTTRVGTSSLWGHLKKCKKYPHNIADKKQKVLSFKRGIDGEGSLLAVTFNKVRCRNAMAKFVVKDEQAFNVVEGAGFRDLINEL</sequence>
<evidence type="ECO:0000259" key="6">
    <source>
        <dbReference type="PROSITE" id="PS50808"/>
    </source>
</evidence>
<protein>
    <recommendedName>
        <fullName evidence="6">BED-type domain-containing protein</fullName>
    </recommendedName>
</protein>
<organism evidence="7 8">
    <name type="scientific">Heracleum sosnowskyi</name>
    <dbReference type="NCBI Taxonomy" id="360622"/>
    <lineage>
        <taxon>Eukaryota</taxon>
        <taxon>Viridiplantae</taxon>
        <taxon>Streptophyta</taxon>
        <taxon>Embryophyta</taxon>
        <taxon>Tracheophyta</taxon>
        <taxon>Spermatophyta</taxon>
        <taxon>Magnoliopsida</taxon>
        <taxon>eudicotyledons</taxon>
        <taxon>Gunneridae</taxon>
        <taxon>Pentapetalae</taxon>
        <taxon>asterids</taxon>
        <taxon>campanulids</taxon>
        <taxon>Apiales</taxon>
        <taxon>Apiaceae</taxon>
        <taxon>Apioideae</taxon>
        <taxon>apioid superclade</taxon>
        <taxon>Tordylieae</taxon>
        <taxon>Tordyliinae</taxon>
        <taxon>Heracleum</taxon>
    </lineage>
</organism>
<evidence type="ECO:0000256" key="1">
    <source>
        <dbReference type="ARBA" id="ARBA00022723"/>
    </source>
</evidence>
<dbReference type="EMBL" id="JAUIZM010000005">
    <property type="protein sequence ID" value="KAK1382737.1"/>
    <property type="molecule type" value="Genomic_DNA"/>
</dbReference>
<dbReference type="GO" id="GO:0006357">
    <property type="term" value="P:regulation of transcription by RNA polymerase II"/>
    <property type="evidence" value="ECO:0007669"/>
    <property type="project" value="TreeGrafter"/>
</dbReference>
<evidence type="ECO:0000256" key="2">
    <source>
        <dbReference type="ARBA" id="ARBA00022771"/>
    </source>
</evidence>
<dbReference type="PANTHER" id="PTHR34396">
    <property type="entry name" value="OS03G0264950 PROTEIN-RELATED"/>
    <property type="match status" value="1"/>
</dbReference>
<dbReference type="InterPro" id="IPR053031">
    <property type="entry name" value="Cuticle_assoc_protein"/>
</dbReference>
<dbReference type="GO" id="GO:1990837">
    <property type="term" value="F:sequence-specific double-stranded DNA binding"/>
    <property type="evidence" value="ECO:0007669"/>
    <property type="project" value="TreeGrafter"/>
</dbReference>
<keyword evidence="2 4" id="KW-0863">Zinc-finger</keyword>
<dbReference type="GO" id="GO:0005634">
    <property type="term" value="C:nucleus"/>
    <property type="evidence" value="ECO:0007669"/>
    <property type="project" value="TreeGrafter"/>
</dbReference>
<dbReference type="SUPFAM" id="SSF57667">
    <property type="entry name" value="beta-beta-alpha zinc fingers"/>
    <property type="match status" value="1"/>
</dbReference>
<reference evidence="7" key="1">
    <citation type="submission" date="2023-02" db="EMBL/GenBank/DDBJ databases">
        <title>Genome of toxic invasive species Heracleum sosnowskyi carries increased number of genes despite the absence of recent whole-genome duplications.</title>
        <authorList>
            <person name="Schelkunov M."/>
            <person name="Shtratnikova V."/>
            <person name="Makarenko M."/>
            <person name="Klepikova A."/>
            <person name="Omelchenko D."/>
            <person name="Novikova G."/>
            <person name="Obukhova E."/>
            <person name="Bogdanov V."/>
            <person name="Penin A."/>
            <person name="Logacheva M."/>
        </authorList>
    </citation>
    <scope>NUCLEOTIDE SEQUENCE</scope>
    <source>
        <strain evidence="7">Hsosn_3</strain>
        <tissue evidence="7">Leaf</tissue>
    </source>
</reference>
<dbReference type="PANTHER" id="PTHR34396:SF27">
    <property type="entry name" value="OS08G0208700 PROTEIN"/>
    <property type="match status" value="1"/>
</dbReference>
<dbReference type="AlphaFoldDB" id="A0AAD8IDZ6"/>
<dbReference type="Pfam" id="PF02892">
    <property type="entry name" value="zf-BED"/>
    <property type="match status" value="1"/>
</dbReference>
<dbReference type="InterPro" id="IPR018473">
    <property type="entry name" value="Hermes_transposase_DNA-db"/>
</dbReference>
<evidence type="ECO:0000313" key="8">
    <source>
        <dbReference type="Proteomes" id="UP001237642"/>
    </source>
</evidence>
<feature type="region of interest" description="Disordered" evidence="5">
    <location>
        <begin position="1"/>
        <end position="66"/>
    </location>
</feature>
<reference evidence="7" key="2">
    <citation type="submission" date="2023-05" db="EMBL/GenBank/DDBJ databases">
        <authorList>
            <person name="Schelkunov M.I."/>
        </authorList>
    </citation>
    <scope>NUCLEOTIDE SEQUENCE</scope>
    <source>
        <strain evidence="7">Hsosn_3</strain>
        <tissue evidence="7">Leaf</tissue>
    </source>
</reference>
<keyword evidence="1" id="KW-0479">Metal-binding</keyword>
<comment type="caution">
    <text evidence="7">The sequence shown here is derived from an EMBL/GenBank/DDBJ whole genome shotgun (WGS) entry which is preliminary data.</text>
</comment>
<name>A0AAD8IDZ6_9APIA</name>
<evidence type="ECO:0000256" key="3">
    <source>
        <dbReference type="ARBA" id="ARBA00022833"/>
    </source>
</evidence>
<dbReference type="GO" id="GO:0008270">
    <property type="term" value="F:zinc ion binding"/>
    <property type="evidence" value="ECO:0007669"/>
    <property type="project" value="UniProtKB-KW"/>
</dbReference>
<dbReference type="SMART" id="SM00614">
    <property type="entry name" value="ZnF_BED"/>
    <property type="match status" value="1"/>
</dbReference>
<dbReference type="Proteomes" id="UP001237642">
    <property type="component" value="Unassembled WGS sequence"/>
</dbReference>
<dbReference type="PROSITE" id="PS50808">
    <property type="entry name" value="ZF_BED"/>
    <property type="match status" value="1"/>
</dbReference>
<evidence type="ECO:0000256" key="5">
    <source>
        <dbReference type="SAM" id="MobiDB-lite"/>
    </source>
</evidence>
<evidence type="ECO:0000256" key="4">
    <source>
        <dbReference type="PROSITE-ProRule" id="PRU00027"/>
    </source>
</evidence>
<keyword evidence="3" id="KW-0862">Zinc</keyword>
<gene>
    <name evidence="7" type="ORF">POM88_020472</name>
</gene>
<evidence type="ECO:0000313" key="7">
    <source>
        <dbReference type="EMBL" id="KAK1382737.1"/>
    </source>
</evidence>
<dbReference type="InterPro" id="IPR036236">
    <property type="entry name" value="Znf_C2H2_sf"/>
</dbReference>
<dbReference type="SUPFAM" id="SSF140996">
    <property type="entry name" value="Hermes dimerisation domain"/>
    <property type="match status" value="1"/>
</dbReference>
<dbReference type="Pfam" id="PF10683">
    <property type="entry name" value="DBD_Tnp_Hermes"/>
    <property type="match status" value="1"/>
</dbReference>
<dbReference type="Gene3D" id="1.10.10.1070">
    <property type="entry name" value="Zinc finger, BED domain-containing"/>
    <property type="match status" value="1"/>
</dbReference>
<feature type="domain" description="BED-type" evidence="6">
    <location>
        <begin position="72"/>
        <end position="129"/>
    </location>
</feature>
<accession>A0AAD8IDZ6</accession>
<proteinExistence type="predicted"/>